<dbReference type="Proteomes" id="UP001165122">
    <property type="component" value="Unassembled WGS sequence"/>
</dbReference>
<keyword evidence="3 4" id="KW-0413">Isomerase</keyword>
<evidence type="ECO:0000256" key="4">
    <source>
        <dbReference type="RuleBase" id="RU363019"/>
    </source>
</evidence>
<dbReference type="PANTHER" id="PTHR11071:SF561">
    <property type="entry name" value="PEPTIDYL-PROLYL CIS-TRANS ISOMERASE D-RELATED"/>
    <property type="match status" value="1"/>
</dbReference>
<dbReference type="GO" id="GO:0005737">
    <property type="term" value="C:cytoplasm"/>
    <property type="evidence" value="ECO:0007669"/>
    <property type="project" value="TreeGrafter"/>
</dbReference>
<evidence type="ECO:0000313" key="7">
    <source>
        <dbReference type="Proteomes" id="UP001165122"/>
    </source>
</evidence>
<dbReference type="PROSITE" id="PS50072">
    <property type="entry name" value="CSA_PPIASE_2"/>
    <property type="match status" value="1"/>
</dbReference>
<name>A0A9W7DW77_9STRA</name>
<dbReference type="Pfam" id="PF00160">
    <property type="entry name" value="Pro_isomerase"/>
    <property type="match status" value="1"/>
</dbReference>
<dbReference type="PROSITE" id="PS00170">
    <property type="entry name" value="CSA_PPIASE_1"/>
    <property type="match status" value="1"/>
</dbReference>
<comment type="catalytic activity">
    <reaction evidence="1 4">
        <text>[protein]-peptidylproline (omega=180) = [protein]-peptidylproline (omega=0)</text>
        <dbReference type="Rhea" id="RHEA:16237"/>
        <dbReference type="Rhea" id="RHEA-COMP:10747"/>
        <dbReference type="Rhea" id="RHEA-COMP:10748"/>
        <dbReference type="ChEBI" id="CHEBI:83833"/>
        <dbReference type="ChEBI" id="CHEBI:83834"/>
        <dbReference type="EC" id="5.2.1.8"/>
    </reaction>
</comment>
<dbReference type="EC" id="5.2.1.8" evidence="4"/>
<dbReference type="InterPro" id="IPR029000">
    <property type="entry name" value="Cyclophilin-like_dom_sf"/>
</dbReference>
<evidence type="ECO:0000256" key="2">
    <source>
        <dbReference type="ARBA" id="ARBA00023110"/>
    </source>
</evidence>
<dbReference type="AlphaFoldDB" id="A0A9W7DW77"/>
<evidence type="ECO:0000313" key="6">
    <source>
        <dbReference type="EMBL" id="GMH58654.1"/>
    </source>
</evidence>
<dbReference type="SUPFAM" id="SSF50891">
    <property type="entry name" value="Cyclophilin-like"/>
    <property type="match status" value="1"/>
</dbReference>
<evidence type="ECO:0000256" key="3">
    <source>
        <dbReference type="ARBA" id="ARBA00023235"/>
    </source>
</evidence>
<keyword evidence="2 4" id="KW-0697">Rotamase</keyword>
<proteinExistence type="inferred from homology"/>
<comment type="caution">
    <text evidence="6">The sequence shown here is derived from an EMBL/GenBank/DDBJ whole genome shotgun (WGS) entry which is preliminary data.</text>
</comment>
<dbReference type="GO" id="GO:0003755">
    <property type="term" value="F:peptidyl-prolyl cis-trans isomerase activity"/>
    <property type="evidence" value="ECO:0007669"/>
    <property type="project" value="UniProtKB-UniRule"/>
</dbReference>
<keyword evidence="7" id="KW-1185">Reference proteome</keyword>
<dbReference type="EMBL" id="BRXW01000480">
    <property type="protein sequence ID" value="GMH58654.1"/>
    <property type="molecule type" value="Genomic_DNA"/>
</dbReference>
<gene>
    <name evidence="6" type="ORF">TrLO_g10923</name>
</gene>
<protein>
    <recommendedName>
        <fullName evidence="4">Peptidyl-prolyl cis-trans isomerase</fullName>
        <shortName evidence="4">PPIase</shortName>
        <ecNumber evidence="4">5.2.1.8</ecNumber>
    </recommendedName>
</protein>
<feature type="domain" description="PPIase cyclophilin-type" evidence="5">
    <location>
        <begin position="77"/>
        <end position="221"/>
    </location>
</feature>
<accession>A0A9W7DW77</accession>
<evidence type="ECO:0000256" key="1">
    <source>
        <dbReference type="ARBA" id="ARBA00000971"/>
    </source>
</evidence>
<comment type="similarity">
    <text evidence="4">Belongs to the cyclophilin-type PPIase family.</text>
</comment>
<comment type="function">
    <text evidence="4">PPIases accelerate the folding of proteins. It catalyzes the cis-trans isomerization of proline imidic peptide bonds in oligopeptides.</text>
</comment>
<evidence type="ECO:0000259" key="5">
    <source>
        <dbReference type="PROSITE" id="PS50072"/>
    </source>
</evidence>
<dbReference type="InterPro" id="IPR002130">
    <property type="entry name" value="Cyclophilin-type_PPIase_dom"/>
</dbReference>
<reference evidence="7" key="1">
    <citation type="journal article" date="2023" name="Commun. Biol.">
        <title>Genome analysis of Parmales, the sister group of diatoms, reveals the evolutionary specialization of diatoms from phago-mixotrophs to photoautotrophs.</title>
        <authorList>
            <person name="Ban H."/>
            <person name="Sato S."/>
            <person name="Yoshikawa S."/>
            <person name="Yamada K."/>
            <person name="Nakamura Y."/>
            <person name="Ichinomiya M."/>
            <person name="Sato N."/>
            <person name="Blanc-Mathieu R."/>
            <person name="Endo H."/>
            <person name="Kuwata A."/>
            <person name="Ogata H."/>
        </authorList>
    </citation>
    <scope>NUCLEOTIDE SEQUENCE [LARGE SCALE GENOMIC DNA]</scope>
    <source>
        <strain evidence="7">NIES 3700</strain>
    </source>
</reference>
<sequence>MDVFGYHLESWQFIVLLMVFQKVVIPQVMSYFTPKTLPEPENFEKYEAGYTPPLEVNKSNVKVFFTMDIGGKTGFKKIVMEIKEDVVPKTAANFKALCTHDKGFGFKNSNFHRVIPNFMCQGGDFTNHNGTGGKSIYGSKFDDENFTLKHDGAGVLSMANAGPGTNGSQFFLCTSKTGWLDGKHVVFGQVLSGYSTIKAIESVGSQSGSTSFTVKIVDCGVEK</sequence>
<dbReference type="PANTHER" id="PTHR11071">
    <property type="entry name" value="PEPTIDYL-PROLYL CIS-TRANS ISOMERASE"/>
    <property type="match status" value="1"/>
</dbReference>
<dbReference type="PRINTS" id="PR00153">
    <property type="entry name" value="CSAPPISMRASE"/>
</dbReference>
<dbReference type="InterPro" id="IPR020892">
    <property type="entry name" value="Cyclophilin-type_PPIase_CS"/>
</dbReference>
<organism evidence="6 7">
    <name type="scientific">Triparma laevis f. longispina</name>
    <dbReference type="NCBI Taxonomy" id="1714387"/>
    <lineage>
        <taxon>Eukaryota</taxon>
        <taxon>Sar</taxon>
        <taxon>Stramenopiles</taxon>
        <taxon>Ochrophyta</taxon>
        <taxon>Bolidophyceae</taxon>
        <taxon>Parmales</taxon>
        <taxon>Triparmaceae</taxon>
        <taxon>Triparma</taxon>
    </lineage>
</organism>
<dbReference type="FunFam" id="2.40.100.10:FF:000013">
    <property type="entry name" value="Peptidyl-prolyl cis-trans isomerase"/>
    <property type="match status" value="1"/>
</dbReference>
<dbReference type="OrthoDB" id="193499at2759"/>
<dbReference type="Gene3D" id="2.40.100.10">
    <property type="entry name" value="Cyclophilin-like"/>
    <property type="match status" value="1"/>
</dbReference>
<dbReference type="GO" id="GO:0006457">
    <property type="term" value="P:protein folding"/>
    <property type="evidence" value="ECO:0007669"/>
    <property type="project" value="InterPro"/>
</dbReference>
<dbReference type="GO" id="GO:0016018">
    <property type="term" value="F:cyclosporin A binding"/>
    <property type="evidence" value="ECO:0007669"/>
    <property type="project" value="TreeGrafter"/>
</dbReference>